<dbReference type="CDD" id="cd14728">
    <property type="entry name" value="Ere-like"/>
    <property type="match status" value="1"/>
</dbReference>
<dbReference type="Pfam" id="PF05139">
    <property type="entry name" value="Erythro_esteras"/>
    <property type="match status" value="1"/>
</dbReference>
<dbReference type="GO" id="GO:0016787">
    <property type="term" value="F:hydrolase activity"/>
    <property type="evidence" value="ECO:0007669"/>
    <property type="project" value="UniProtKB-KW"/>
</dbReference>
<sequence length="421" mass="45577">MPATFNAYVAEHAVPLATVDPDAPLDDLEPLVALFRDARVVAIGENAHLVREFYQWRHRLLRFLVERCGFTVFAMESGFSEGLAVDAWVRGGPGELRTLSERNITYTMGRCPEMRAQLAWMRQHNGTAGTPLRFFGVDVPGSTASPVPALENIGRYLGAVDPDAVPLVDRLLVRVQKYAGEHSMAAYQAYAQLDVADRDGITALLAELAGRFDALEVDFCQVSGVEAYRIARHEVRLTCLLDQALRGYVGHLVPGASHPKVAARDRGMAETVFWLLDQLGPDTKIVLGAHNSHLQRTPVVAPGFGLSAMGHHLAHRLGGNYLAVAATCSAGRTSTRRRNPDAPGGVDIIATELASPADDSVEAAFTGASGPRIVDLRPARGRVAGPDRIRLMDTYQEAPILDAYDLVVNIPQTSTTEQVTG</sequence>
<dbReference type="EMBL" id="JADBEB010000001">
    <property type="protein sequence ID" value="MBE1488394.1"/>
    <property type="molecule type" value="Genomic_DNA"/>
</dbReference>
<accession>A0A927M5K0</accession>
<organism evidence="1 2">
    <name type="scientific">Plantactinospora soyae</name>
    <dbReference type="NCBI Taxonomy" id="1544732"/>
    <lineage>
        <taxon>Bacteria</taxon>
        <taxon>Bacillati</taxon>
        <taxon>Actinomycetota</taxon>
        <taxon>Actinomycetes</taxon>
        <taxon>Micromonosporales</taxon>
        <taxon>Micromonosporaceae</taxon>
        <taxon>Plantactinospora</taxon>
    </lineage>
</organism>
<reference evidence="1" key="1">
    <citation type="submission" date="2020-10" db="EMBL/GenBank/DDBJ databases">
        <title>Sequencing the genomes of 1000 actinobacteria strains.</title>
        <authorList>
            <person name="Klenk H.-P."/>
        </authorList>
    </citation>
    <scope>NUCLEOTIDE SEQUENCE</scope>
    <source>
        <strain evidence="1">DSM 46832</strain>
    </source>
</reference>
<protein>
    <submittedName>
        <fullName evidence="1">Erythromycin esterase</fullName>
        <ecNumber evidence="1">3.1.1.-</ecNumber>
    </submittedName>
</protein>
<dbReference type="EC" id="3.1.1.-" evidence="1"/>
<dbReference type="PANTHER" id="PTHR31299:SF0">
    <property type="entry name" value="ESTERASE, PUTATIVE (AFU_ORTHOLOGUE AFUA_1G05850)-RELATED"/>
    <property type="match status" value="1"/>
</dbReference>
<keyword evidence="2" id="KW-1185">Reference proteome</keyword>
<comment type="caution">
    <text evidence="1">The sequence shown here is derived from an EMBL/GenBank/DDBJ whole genome shotgun (WGS) entry which is preliminary data.</text>
</comment>
<gene>
    <name evidence="1" type="ORF">H4W31_004032</name>
</gene>
<dbReference type="InterPro" id="IPR007815">
    <property type="entry name" value="Emycin_Estase"/>
</dbReference>
<dbReference type="Gene3D" id="1.20.1440.30">
    <property type="entry name" value="Biosynthetic Protein domain"/>
    <property type="match status" value="1"/>
</dbReference>
<dbReference type="RefSeq" id="WP_192768065.1">
    <property type="nucleotide sequence ID" value="NZ_JADBEB010000001.1"/>
</dbReference>
<dbReference type="GO" id="GO:0046677">
    <property type="term" value="P:response to antibiotic"/>
    <property type="evidence" value="ECO:0007669"/>
    <property type="project" value="InterPro"/>
</dbReference>
<dbReference type="SUPFAM" id="SSF159501">
    <property type="entry name" value="EreA/ChaN-like"/>
    <property type="match status" value="1"/>
</dbReference>
<keyword evidence="1" id="KW-0378">Hydrolase</keyword>
<dbReference type="PANTHER" id="PTHR31299">
    <property type="entry name" value="ESTERASE, PUTATIVE (AFU_ORTHOLOGUE AFUA_1G05850)-RELATED"/>
    <property type="match status" value="1"/>
</dbReference>
<name>A0A927M5K0_9ACTN</name>
<dbReference type="Proteomes" id="UP000649753">
    <property type="component" value="Unassembled WGS sequence"/>
</dbReference>
<evidence type="ECO:0000313" key="1">
    <source>
        <dbReference type="EMBL" id="MBE1488394.1"/>
    </source>
</evidence>
<proteinExistence type="predicted"/>
<dbReference type="InterPro" id="IPR052036">
    <property type="entry name" value="Hydrolase/PRTase-associated"/>
</dbReference>
<evidence type="ECO:0000313" key="2">
    <source>
        <dbReference type="Proteomes" id="UP000649753"/>
    </source>
</evidence>
<dbReference type="Gene3D" id="3.40.1660.10">
    <property type="entry name" value="EreA-like (biosynthetic domain)"/>
    <property type="match status" value="1"/>
</dbReference>
<dbReference type="Gene3D" id="3.30.1870.10">
    <property type="entry name" value="EreA-like, domain 2"/>
    <property type="match status" value="1"/>
</dbReference>
<dbReference type="AlphaFoldDB" id="A0A927M5K0"/>